<keyword evidence="3" id="KW-1185">Reference proteome</keyword>
<feature type="chain" id="PRO_5020611419" description="YARHG domain-containing protein" evidence="1">
    <location>
        <begin position="21"/>
        <end position="86"/>
    </location>
</feature>
<dbReference type="RefSeq" id="WP_136864197.1">
    <property type="nucleotide sequence ID" value="NZ_SWCJ01000012.1"/>
</dbReference>
<feature type="signal peptide" evidence="1">
    <location>
        <begin position="1"/>
        <end position="20"/>
    </location>
</feature>
<proteinExistence type="predicted"/>
<dbReference type="AlphaFoldDB" id="A0A4U1BN87"/>
<reference evidence="2 3" key="1">
    <citation type="submission" date="2019-04" db="EMBL/GenBank/DDBJ databases">
        <authorList>
            <person name="Hwang J.C."/>
        </authorList>
    </citation>
    <scope>NUCLEOTIDE SEQUENCE [LARGE SCALE GENOMIC DNA]</scope>
    <source>
        <strain evidence="2 3">IMCC35002</strain>
    </source>
</reference>
<accession>A0A4U1BN87</accession>
<sequence length="86" mass="9187">MLNRIIFGLAVAAASFFALAYPPQGTPAWCHAEFSRSVSACTRTTNPVIIDGVRYDRYNTRAECEAAYKPDLEACLATGGMPGAGL</sequence>
<keyword evidence="1" id="KW-0732">Signal</keyword>
<dbReference type="EMBL" id="SWCJ01000012">
    <property type="protein sequence ID" value="TKB53329.1"/>
    <property type="molecule type" value="Genomic_DNA"/>
</dbReference>
<gene>
    <name evidence="2" type="ORF">FCL42_14775</name>
</gene>
<organism evidence="2 3">
    <name type="scientific">Ferrimonas aestuarii</name>
    <dbReference type="NCBI Taxonomy" id="2569539"/>
    <lineage>
        <taxon>Bacteria</taxon>
        <taxon>Pseudomonadati</taxon>
        <taxon>Pseudomonadota</taxon>
        <taxon>Gammaproteobacteria</taxon>
        <taxon>Alteromonadales</taxon>
        <taxon>Ferrimonadaceae</taxon>
        <taxon>Ferrimonas</taxon>
    </lineage>
</organism>
<evidence type="ECO:0000313" key="2">
    <source>
        <dbReference type="EMBL" id="TKB53329.1"/>
    </source>
</evidence>
<protein>
    <recommendedName>
        <fullName evidence="4">YARHG domain-containing protein</fullName>
    </recommendedName>
</protein>
<name>A0A4U1BN87_9GAMM</name>
<evidence type="ECO:0000313" key="3">
    <source>
        <dbReference type="Proteomes" id="UP000305675"/>
    </source>
</evidence>
<evidence type="ECO:0000256" key="1">
    <source>
        <dbReference type="SAM" id="SignalP"/>
    </source>
</evidence>
<dbReference type="Proteomes" id="UP000305675">
    <property type="component" value="Unassembled WGS sequence"/>
</dbReference>
<comment type="caution">
    <text evidence="2">The sequence shown here is derived from an EMBL/GenBank/DDBJ whole genome shotgun (WGS) entry which is preliminary data.</text>
</comment>
<dbReference type="OrthoDB" id="9873181at2"/>
<evidence type="ECO:0008006" key="4">
    <source>
        <dbReference type="Google" id="ProtNLM"/>
    </source>
</evidence>